<dbReference type="InterPro" id="IPR045899">
    <property type="entry name" value="ATL71-like"/>
</dbReference>
<keyword evidence="1" id="KW-0862">Zinc</keyword>
<dbReference type="SUPFAM" id="SSF57850">
    <property type="entry name" value="RING/U-box"/>
    <property type="match status" value="1"/>
</dbReference>
<reference evidence="3 4" key="1">
    <citation type="journal article" date="2021" name="Hortic Res">
        <title>Chromosome-scale assembly of the Dendrobium chrysotoxum genome enhances the understanding of orchid evolution.</title>
        <authorList>
            <person name="Zhang Y."/>
            <person name="Zhang G.Q."/>
            <person name="Zhang D."/>
            <person name="Liu X.D."/>
            <person name="Xu X.Y."/>
            <person name="Sun W.H."/>
            <person name="Yu X."/>
            <person name="Zhu X."/>
            <person name="Wang Z.W."/>
            <person name="Zhao X."/>
            <person name="Zhong W.Y."/>
            <person name="Chen H."/>
            <person name="Yin W.L."/>
            <person name="Huang T."/>
            <person name="Niu S.C."/>
            <person name="Liu Z.J."/>
        </authorList>
    </citation>
    <scope>NUCLEOTIDE SEQUENCE [LARGE SCALE GENOMIC DNA]</scope>
    <source>
        <strain evidence="3">Lindl</strain>
    </source>
</reference>
<dbReference type="GO" id="GO:0008270">
    <property type="term" value="F:zinc ion binding"/>
    <property type="evidence" value="ECO:0007669"/>
    <property type="project" value="UniProtKB-KW"/>
</dbReference>
<dbReference type="EMBL" id="JAGFBR010000018">
    <property type="protein sequence ID" value="KAH0449669.1"/>
    <property type="molecule type" value="Genomic_DNA"/>
</dbReference>
<organism evidence="3 4">
    <name type="scientific">Dendrobium chrysotoxum</name>
    <name type="common">Orchid</name>
    <dbReference type="NCBI Taxonomy" id="161865"/>
    <lineage>
        <taxon>Eukaryota</taxon>
        <taxon>Viridiplantae</taxon>
        <taxon>Streptophyta</taxon>
        <taxon>Embryophyta</taxon>
        <taxon>Tracheophyta</taxon>
        <taxon>Spermatophyta</taxon>
        <taxon>Magnoliopsida</taxon>
        <taxon>Liliopsida</taxon>
        <taxon>Asparagales</taxon>
        <taxon>Orchidaceae</taxon>
        <taxon>Epidendroideae</taxon>
        <taxon>Malaxideae</taxon>
        <taxon>Dendrobiinae</taxon>
        <taxon>Dendrobium</taxon>
    </lineage>
</organism>
<evidence type="ECO:0000313" key="3">
    <source>
        <dbReference type="EMBL" id="KAH0449669.1"/>
    </source>
</evidence>
<dbReference type="PANTHER" id="PTHR46719:SF7">
    <property type="entry name" value="RING-H2 FINGER PROTEIN ATL71-RELATED"/>
    <property type="match status" value="1"/>
</dbReference>
<evidence type="ECO:0000256" key="1">
    <source>
        <dbReference type="PROSITE-ProRule" id="PRU00175"/>
    </source>
</evidence>
<gene>
    <name evidence="3" type="ORF">IEQ34_020361</name>
</gene>
<evidence type="ECO:0000259" key="2">
    <source>
        <dbReference type="PROSITE" id="PS50089"/>
    </source>
</evidence>
<dbReference type="InterPro" id="IPR013083">
    <property type="entry name" value="Znf_RING/FYVE/PHD"/>
</dbReference>
<feature type="domain" description="RING-type" evidence="2">
    <location>
        <begin position="103"/>
        <end position="149"/>
    </location>
</feature>
<proteinExistence type="predicted"/>
<keyword evidence="1" id="KW-0863">Zinc-finger</keyword>
<sequence>MKFLKVESIPDAMAESVRRSELVESIPDVMAKSVRRSEIIWSTTSTITYITWLVWHYYFVAHPLQPEYNAEIEIDNTTLSTWPMLTYAEAKSWDPRAVNAICCPICLVDYEEKEGEDKALRFLPECGHLFHAICADPWLWRRHTCPVCRSLVVNRDMQTSLAVVIPIEIEQA</sequence>
<evidence type="ECO:0000313" key="4">
    <source>
        <dbReference type="Proteomes" id="UP000775213"/>
    </source>
</evidence>
<dbReference type="PROSITE" id="PS50089">
    <property type="entry name" value="ZF_RING_2"/>
    <property type="match status" value="1"/>
</dbReference>
<keyword evidence="1" id="KW-0479">Metal-binding</keyword>
<protein>
    <recommendedName>
        <fullName evidence="2">RING-type domain-containing protein</fullName>
    </recommendedName>
</protein>
<dbReference type="InterPro" id="IPR001841">
    <property type="entry name" value="Znf_RING"/>
</dbReference>
<dbReference type="AlphaFoldDB" id="A0AAV7FKJ7"/>
<comment type="caution">
    <text evidence="3">The sequence shown here is derived from an EMBL/GenBank/DDBJ whole genome shotgun (WGS) entry which is preliminary data.</text>
</comment>
<dbReference type="Gene3D" id="3.30.40.10">
    <property type="entry name" value="Zinc/RING finger domain, C3HC4 (zinc finger)"/>
    <property type="match status" value="1"/>
</dbReference>
<dbReference type="SMART" id="SM00184">
    <property type="entry name" value="RING"/>
    <property type="match status" value="1"/>
</dbReference>
<dbReference type="Proteomes" id="UP000775213">
    <property type="component" value="Unassembled WGS sequence"/>
</dbReference>
<dbReference type="PANTHER" id="PTHR46719">
    <property type="entry name" value="TRANSCRIPTION FACTOR C2H2 FAMILY-RELATED"/>
    <property type="match status" value="1"/>
</dbReference>
<accession>A0AAV7FKJ7</accession>
<keyword evidence="4" id="KW-1185">Reference proteome</keyword>
<name>A0AAV7FKJ7_DENCH</name>
<dbReference type="Pfam" id="PF13639">
    <property type="entry name" value="zf-RING_2"/>
    <property type="match status" value="1"/>
</dbReference>